<name>A0A432VAW4_9HYPH</name>
<dbReference type="OrthoDB" id="8446216at2"/>
<comment type="caution">
    <text evidence="1">The sequence shown here is derived from an EMBL/GenBank/DDBJ whole genome shotgun (WGS) entry which is preliminary data.</text>
</comment>
<dbReference type="Proteomes" id="UP000281647">
    <property type="component" value="Unassembled WGS sequence"/>
</dbReference>
<sequence>MKNDPTQHSAGLELSEDFVNRAIALRGGKNLDGAFLMDLLDAGLAIMELSAGSHDARCSNPDCEGCRIRTQEPSPTIMAEFADVHAQLDRSLKQAQAGHKTERAITMVVSEASLIFMAWLDRMIEGRIQGGLRIVGPDIDVDQSADMERAGRYLSNLMINSLEQQMAEFVEGRHPLLFPRRGKPS</sequence>
<reference evidence="1 2" key="1">
    <citation type="submission" date="2018-11" db="EMBL/GenBank/DDBJ databases">
        <title>Pseudaminobacter arsenicus sp. nov., an arsenic-resistant bacterium isolated from arsenic-rich aquifers.</title>
        <authorList>
            <person name="Mu Y."/>
        </authorList>
    </citation>
    <scope>NUCLEOTIDE SEQUENCE [LARGE SCALE GENOMIC DNA]</scope>
    <source>
        <strain evidence="1 2">CB3</strain>
    </source>
</reference>
<gene>
    <name evidence="1" type="ORF">EET67_03935</name>
</gene>
<evidence type="ECO:0000313" key="2">
    <source>
        <dbReference type="Proteomes" id="UP000281647"/>
    </source>
</evidence>
<accession>A0A432VAW4</accession>
<dbReference type="AlphaFoldDB" id="A0A432VAW4"/>
<proteinExistence type="predicted"/>
<organism evidence="1 2">
    <name type="scientific">Borborobacter arsenicus</name>
    <dbReference type="NCBI Taxonomy" id="1851146"/>
    <lineage>
        <taxon>Bacteria</taxon>
        <taxon>Pseudomonadati</taxon>
        <taxon>Pseudomonadota</taxon>
        <taxon>Alphaproteobacteria</taxon>
        <taxon>Hyphomicrobiales</taxon>
        <taxon>Phyllobacteriaceae</taxon>
        <taxon>Borborobacter</taxon>
    </lineage>
</organism>
<evidence type="ECO:0000313" key="1">
    <source>
        <dbReference type="EMBL" id="RUM99318.1"/>
    </source>
</evidence>
<protein>
    <submittedName>
        <fullName evidence="1">Uncharacterized protein</fullName>
    </submittedName>
</protein>
<keyword evidence="2" id="KW-1185">Reference proteome</keyword>
<dbReference type="RefSeq" id="WP_128624310.1">
    <property type="nucleotide sequence ID" value="NZ_ML133508.1"/>
</dbReference>
<dbReference type="EMBL" id="RKST01000002">
    <property type="protein sequence ID" value="RUM99318.1"/>
    <property type="molecule type" value="Genomic_DNA"/>
</dbReference>